<keyword evidence="1" id="KW-0472">Membrane</keyword>
<dbReference type="InterPro" id="IPR036691">
    <property type="entry name" value="Endo/exonu/phosph_ase_sf"/>
</dbReference>
<dbReference type="Proteomes" id="UP001228504">
    <property type="component" value="Unassembled WGS sequence"/>
</dbReference>
<evidence type="ECO:0000256" key="1">
    <source>
        <dbReference type="SAM" id="Phobius"/>
    </source>
</evidence>
<sequence length="353" mass="40406">MKLFLKSLAGIIGVIIVVVLGYVGFMIISDYKPAKEETVQIENNQKKKIELNKEYTITSFNVGYAGMDKNVDFFMDGGTMSRAISKEAVLENLKGIENIIKNLNSDFYYVQELDKKSTRSYKVNEYESIKNNFNNYSTSFAKNFDVPWVPIPLTHPHGQVLSGIMTMSKYNLNSGIRYDLPGKEDFFRQLGDLDRCMLVNRVKLSNNKELILINVHLSAYDEGGKVRKVQLGFIENFLQNEYKKGNYILLGGDWNHELPGTGSSNFKTIETHPNWLQRIPDDFAKKGFKIYADKSVPSNRTVMKPYVEGENLRCVIDGFMVSDNIKVKKIHGSEYNFRYSDHNPTTLTFSLKE</sequence>
<accession>A0ABT9UPU1</accession>
<dbReference type="EMBL" id="JAUSUF010000001">
    <property type="protein sequence ID" value="MDQ0148307.1"/>
    <property type="molecule type" value="Genomic_DNA"/>
</dbReference>
<protein>
    <submittedName>
        <fullName evidence="2">Endonuclease/exonuclease/phosphatase family metal-dependent hydrolase</fullName>
    </submittedName>
</protein>
<evidence type="ECO:0000313" key="2">
    <source>
        <dbReference type="EMBL" id="MDQ0148307.1"/>
    </source>
</evidence>
<keyword evidence="2" id="KW-0378">Hydrolase</keyword>
<keyword evidence="1" id="KW-1133">Transmembrane helix</keyword>
<feature type="transmembrane region" description="Helical" evidence="1">
    <location>
        <begin position="7"/>
        <end position="28"/>
    </location>
</feature>
<proteinExistence type="predicted"/>
<evidence type="ECO:0000313" key="3">
    <source>
        <dbReference type="Proteomes" id="UP001228504"/>
    </source>
</evidence>
<keyword evidence="3" id="KW-1185">Reference proteome</keyword>
<dbReference type="RefSeq" id="WP_307482116.1">
    <property type="nucleotide sequence ID" value="NZ_JAUSUF010000001.1"/>
</dbReference>
<name>A0ABT9UPU1_9FIRM</name>
<keyword evidence="1" id="KW-0812">Transmembrane</keyword>
<comment type="caution">
    <text evidence="2">The sequence shown here is derived from an EMBL/GenBank/DDBJ whole genome shotgun (WGS) entry which is preliminary data.</text>
</comment>
<keyword evidence="2" id="KW-0255">Endonuclease</keyword>
<dbReference type="GO" id="GO:0016787">
    <property type="term" value="F:hydrolase activity"/>
    <property type="evidence" value="ECO:0007669"/>
    <property type="project" value="UniProtKB-KW"/>
</dbReference>
<dbReference type="SUPFAM" id="SSF56219">
    <property type="entry name" value="DNase I-like"/>
    <property type="match status" value="1"/>
</dbReference>
<gene>
    <name evidence="2" type="ORF">J2S18_000224</name>
</gene>
<dbReference type="GO" id="GO:0004519">
    <property type="term" value="F:endonuclease activity"/>
    <property type="evidence" value="ECO:0007669"/>
    <property type="project" value="UniProtKB-KW"/>
</dbReference>
<keyword evidence="2" id="KW-0540">Nuclease</keyword>
<reference evidence="2 3" key="1">
    <citation type="submission" date="2023-07" db="EMBL/GenBank/DDBJ databases">
        <title>Genomic Encyclopedia of Type Strains, Phase IV (KMG-IV): sequencing the most valuable type-strain genomes for metagenomic binning, comparative biology and taxonomic classification.</title>
        <authorList>
            <person name="Goeker M."/>
        </authorList>
    </citation>
    <scope>NUCLEOTIDE SEQUENCE [LARGE SCALE GENOMIC DNA]</scope>
    <source>
        <strain evidence="2 3">DSM 20694</strain>
    </source>
</reference>
<dbReference type="Gene3D" id="3.60.10.10">
    <property type="entry name" value="Endonuclease/exonuclease/phosphatase"/>
    <property type="match status" value="1"/>
</dbReference>
<organism evidence="2 3">
    <name type="scientific">Eubacterium multiforme</name>
    <dbReference type="NCBI Taxonomy" id="83339"/>
    <lineage>
        <taxon>Bacteria</taxon>
        <taxon>Bacillati</taxon>
        <taxon>Bacillota</taxon>
        <taxon>Clostridia</taxon>
        <taxon>Eubacteriales</taxon>
        <taxon>Eubacteriaceae</taxon>
        <taxon>Eubacterium</taxon>
    </lineage>
</organism>